<protein>
    <submittedName>
        <fullName evidence="2">Uncharacterized protein</fullName>
    </submittedName>
</protein>
<sequence>MMDIGTPTTFLDSHPTEQNTSYIVSGLSFLRGQLYTAWTGIVPKPLLAGSLRIIWYTDKGKEGMKDYELHQATLVRENYEMLCSHPDVRRVLVMGYSGQNPWVLNSKGLDKQLNKMKNEARRARAAQEKTERKGGALSKGQPAVVKNGESSSGAVAGPQMGTLLDIEDVIEQADREEEQKQKIAEERTWKENEGLLSGEMV</sequence>
<feature type="compositionally biased region" description="Basic and acidic residues" evidence="1">
    <location>
        <begin position="177"/>
        <end position="193"/>
    </location>
</feature>
<organism evidence="2 3">
    <name type="scientific">Lachnellula subtilissima</name>
    <dbReference type="NCBI Taxonomy" id="602034"/>
    <lineage>
        <taxon>Eukaryota</taxon>
        <taxon>Fungi</taxon>
        <taxon>Dikarya</taxon>
        <taxon>Ascomycota</taxon>
        <taxon>Pezizomycotina</taxon>
        <taxon>Leotiomycetes</taxon>
        <taxon>Helotiales</taxon>
        <taxon>Lachnaceae</taxon>
        <taxon>Lachnellula</taxon>
    </lineage>
</organism>
<evidence type="ECO:0000313" key="2">
    <source>
        <dbReference type="EMBL" id="TVY41113.1"/>
    </source>
</evidence>
<evidence type="ECO:0000313" key="3">
    <source>
        <dbReference type="Proteomes" id="UP000462212"/>
    </source>
</evidence>
<feature type="region of interest" description="Disordered" evidence="1">
    <location>
        <begin position="123"/>
        <end position="201"/>
    </location>
</feature>
<accession>A0A8H8RST1</accession>
<keyword evidence="3" id="KW-1185">Reference proteome</keyword>
<name>A0A8H8RST1_9HELO</name>
<reference evidence="2 3" key="1">
    <citation type="submission" date="2018-05" db="EMBL/GenBank/DDBJ databases">
        <title>Genome sequencing and assembly of the regulated plant pathogen Lachnellula willkommii and related sister species for the development of diagnostic species identification markers.</title>
        <authorList>
            <person name="Giroux E."/>
            <person name="Bilodeau G."/>
        </authorList>
    </citation>
    <scope>NUCLEOTIDE SEQUENCE [LARGE SCALE GENOMIC DNA]</scope>
    <source>
        <strain evidence="2 3">CBS 197.66</strain>
    </source>
</reference>
<proteinExistence type="predicted"/>
<evidence type="ECO:0000256" key="1">
    <source>
        <dbReference type="SAM" id="MobiDB-lite"/>
    </source>
</evidence>
<feature type="compositionally biased region" description="Acidic residues" evidence="1">
    <location>
        <begin position="165"/>
        <end position="176"/>
    </location>
</feature>
<dbReference type="Proteomes" id="UP000462212">
    <property type="component" value="Unassembled WGS sequence"/>
</dbReference>
<comment type="caution">
    <text evidence="2">The sequence shown here is derived from an EMBL/GenBank/DDBJ whole genome shotgun (WGS) entry which is preliminary data.</text>
</comment>
<gene>
    <name evidence="2" type="ORF">LSUB1_G002398</name>
</gene>
<dbReference type="OrthoDB" id="3589080at2759"/>
<dbReference type="EMBL" id="QGMJ01000150">
    <property type="protein sequence ID" value="TVY41113.1"/>
    <property type="molecule type" value="Genomic_DNA"/>
</dbReference>
<feature type="compositionally biased region" description="Basic and acidic residues" evidence="1">
    <location>
        <begin position="123"/>
        <end position="134"/>
    </location>
</feature>
<dbReference type="AlphaFoldDB" id="A0A8H8RST1"/>